<sequence length="522" mass="60917">MNSDQNLLQNEQFSQVFQFKKEKFRVEIRKKNLAQELHQRRMKIGSIEQVKTQKADKKQYFSGYENKYEEEIQLAYLDLADYLEKLDFDGIYDVLIAFYQFIQDDQEMISLKAPKIVQSGVLQIFSYLISDQFDQMQNIVNVIMEIFCNLTTGSASQNLTIYNIALKDRLLKFLDFNLNPNIIDSVLHIISHFCYDVTPIKEDLMRQGLIQKVVELYKKKRLGLYTKQNKEFYSTYTWCLSSIASDENLELKEVLELNLVANELFLEIKDQSSAKNLLWYYYRITHNAGDKLSIILASDEKGLVLQKMIDCLSLQKEQILVSLLAFQPLSNFLQANDEQLIIQLLNKKLLDGLNYLIQTCSKQTKTIETIFWSISNIVLLSNEVLKYIISHPIFENIIKAAQIYSDKIQSEAITCLCHVQQLCSYQQINLFYHLKVYDILINELQESKDEDILLKIIDGLYCAVQKAGQESDSEQLKFLSKLEQLNLSVKLDNLQNYPSQIVFEKAIDFIETFYPKSNLDQQ</sequence>
<dbReference type="Proteomes" id="UP000009168">
    <property type="component" value="Unassembled WGS sequence"/>
</dbReference>
<gene>
    <name evidence="1" type="ORF">TTHERM_00492970</name>
</gene>
<protein>
    <submittedName>
        <fullName evidence="1">Importin subunit alpha, putative</fullName>
    </submittedName>
</protein>
<dbReference type="KEGG" id="tet:TTHERM_00492970"/>
<dbReference type="SUPFAM" id="SSF48371">
    <property type="entry name" value="ARM repeat"/>
    <property type="match status" value="1"/>
</dbReference>
<organism evidence="1 2">
    <name type="scientific">Tetrahymena thermophila (strain SB210)</name>
    <dbReference type="NCBI Taxonomy" id="312017"/>
    <lineage>
        <taxon>Eukaryota</taxon>
        <taxon>Sar</taxon>
        <taxon>Alveolata</taxon>
        <taxon>Ciliophora</taxon>
        <taxon>Intramacronucleata</taxon>
        <taxon>Oligohymenophorea</taxon>
        <taxon>Hymenostomatida</taxon>
        <taxon>Tetrahymenina</taxon>
        <taxon>Tetrahymenidae</taxon>
        <taxon>Tetrahymena</taxon>
    </lineage>
</organism>
<dbReference type="Gene3D" id="1.25.10.10">
    <property type="entry name" value="Leucine-rich Repeat Variant"/>
    <property type="match status" value="1"/>
</dbReference>
<name>I7LWV7_TETTS</name>
<evidence type="ECO:0000313" key="2">
    <source>
        <dbReference type="Proteomes" id="UP000009168"/>
    </source>
</evidence>
<evidence type="ECO:0000313" key="1">
    <source>
        <dbReference type="EMBL" id="EAS02944.2"/>
    </source>
</evidence>
<dbReference type="InParanoid" id="I7LWV7"/>
<dbReference type="InterPro" id="IPR016024">
    <property type="entry name" value="ARM-type_fold"/>
</dbReference>
<dbReference type="STRING" id="312017.I7LWV7"/>
<dbReference type="EMBL" id="GG662512">
    <property type="protein sequence ID" value="EAS02944.2"/>
    <property type="molecule type" value="Genomic_DNA"/>
</dbReference>
<proteinExistence type="predicted"/>
<dbReference type="RefSeq" id="XP_001023189.2">
    <property type="nucleotide sequence ID" value="XM_001023189.2"/>
</dbReference>
<dbReference type="InterPro" id="IPR011989">
    <property type="entry name" value="ARM-like"/>
</dbReference>
<keyword evidence="2" id="KW-1185">Reference proteome</keyword>
<dbReference type="GeneID" id="7827997"/>
<dbReference type="AlphaFoldDB" id="I7LWV7"/>
<reference evidence="2" key="1">
    <citation type="journal article" date="2006" name="PLoS Biol.">
        <title>Macronuclear genome sequence of the ciliate Tetrahymena thermophila, a model eukaryote.</title>
        <authorList>
            <person name="Eisen J.A."/>
            <person name="Coyne R.S."/>
            <person name="Wu M."/>
            <person name="Wu D."/>
            <person name="Thiagarajan M."/>
            <person name="Wortman J.R."/>
            <person name="Badger J.H."/>
            <person name="Ren Q."/>
            <person name="Amedeo P."/>
            <person name="Jones K.M."/>
            <person name="Tallon L.J."/>
            <person name="Delcher A.L."/>
            <person name="Salzberg S.L."/>
            <person name="Silva J.C."/>
            <person name="Haas B.J."/>
            <person name="Majoros W.H."/>
            <person name="Farzad M."/>
            <person name="Carlton J.M."/>
            <person name="Smith R.K. Jr."/>
            <person name="Garg J."/>
            <person name="Pearlman R.E."/>
            <person name="Karrer K.M."/>
            <person name="Sun L."/>
            <person name="Manning G."/>
            <person name="Elde N.C."/>
            <person name="Turkewitz A.P."/>
            <person name="Asai D.J."/>
            <person name="Wilkes D.E."/>
            <person name="Wang Y."/>
            <person name="Cai H."/>
            <person name="Collins K."/>
            <person name="Stewart B.A."/>
            <person name="Lee S.R."/>
            <person name="Wilamowska K."/>
            <person name="Weinberg Z."/>
            <person name="Ruzzo W.L."/>
            <person name="Wloga D."/>
            <person name="Gaertig J."/>
            <person name="Frankel J."/>
            <person name="Tsao C.-C."/>
            <person name="Gorovsky M.A."/>
            <person name="Keeling P.J."/>
            <person name="Waller R.F."/>
            <person name="Patron N.J."/>
            <person name="Cherry J.M."/>
            <person name="Stover N.A."/>
            <person name="Krieger C.J."/>
            <person name="del Toro C."/>
            <person name="Ryder H.F."/>
            <person name="Williamson S.C."/>
            <person name="Barbeau R.A."/>
            <person name="Hamilton E.P."/>
            <person name="Orias E."/>
        </authorList>
    </citation>
    <scope>NUCLEOTIDE SEQUENCE [LARGE SCALE GENOMIC DNA]</scope>
    <source>
        <strain evidence="2">SB210</strain>
    </source>
</reference>
<accession>I7LWV7</accession>